<dbReference type="InterPro" id="IPR019303">
    <property type="entry name" value="vWA_TerF_C"/>
</dbReference>
<dbReference type="SUPFAM" id="SSF53300">
    <property type="entry name" value="vWA-like"/>
    <property type="match status" value="1"/>
</dbReference>
<evidence type="ECO:0000313" key="3">
    <source>
        <dbReference type="Proteomes" id="UP000615455"/>
    </source>
</evidence>
<dbReference type="SMART" id="SM00327">
    <property type="entry name" value="VWA"/>
    <property type="match status" value="1"/>
</dbReference>
<dbReference type="Pfam" id="PF02342">
    <property type="entry name" value="TerD"/>
    <property type="match status" value="1"/>
</dbReference>
<dbReference type="InterPro" id="IPR002035">
    <property type="entry name" value="VWF_A"/>
</dbReference>
<dbReference type="CDD" id="cd06974">
    <property type="entry name" value="TerD_like"/>
    <property type="match status" value="1"/>
</dbReference>
<feature type="domain" description="VWFA" evidence="1">
    <location>
        <begin position="226"/>
        <end position="404"/>
    </location>
</feature>
<sequence>MLLSKGQKVDVTKGTNVSTLSLRFGWTSTVPEMNIDAACFVLSARNRCEQDEDFVFYGNPSVYHGAISHQQMDGHGTVKQLIQINLSQIPQNAAKLAFTVTIHEAEKHGYIMKNVSNLYVTLVNNERNEEIFRFDYGTDLHKETAIVAGELYRHNGEWKFNAIGSGFFGGLAALCTSFGLEVEENPQAQQELPLPLEEKSLSTIDLRKKLVQITLEKKQLTHLTARVGLVLDISGSMRHLYNNGTVQEVVERILAVACKFDDNASLDVWVYDSEFSRLSPATEADFHDYVQKQIISNRSIHKFGYNNEPPVMKDVIKKYTKEEVSSLPVFLVFINDGGVLKSIKKVITEAAVQPIFWQFVGIGHSDFEVLKKLDTMEGRIVDNANFIHIDDIAAISDETLYNLLLNEFPQWIKEATELRILRT</sequence>
<dbReference type="InterPro" id="IPR051324">
    <property type="entry name" value="Stress/Tellurium_Resist"/>
</dbReference>
<evidence type="ECO:0000313" key="2">
    <source>
        <dbReference type="EMBL" id="GGI44637.1"/>
    </source>
</evidence>
<dbReference type="Proteomes" id="UP000615455">
    <property type="component" value="Unassembled WGS sequence"/>
</dbReference>
<dbReference type="PROSITE" id="PS50234">
    <property type="entry name" value="VWFA"/>
    <property type="match status" value="1"/>
</dbReference>
<comment type="caution">
    <text evidence="2">The sequence shown here is derived from an EMBL/GenBank/DDBJ whole genome shotgun (WGS) entry which is preliminary data.</text>
</comment>
<gene>
    <name evidence="2" type="ORF">GCM10008018_08100</name>
</gene>
<dbReference type="PANTHER" id="PTHR32097:SF17">
    <property type="entry name" value="CAMP-BINDING PROTEIN 1-RELATED"/>
    <property type="match status" value="1"/>
</dbReference>
<dbReference type="InterPro" id="IPR036465">
    <property type="entry name" value="vWFA_dom_sf"/>
</dbReference>
<dbReference type="InterPro" id="IPR003325">
    <property type="entry name" value="TerD"/>
</dbReference>
<protein>
    <recommendedName>
        <fullName evidence="1">VWFA domain-containing protein</fullName>
    </recommendedName>
</protein>
<name>A0ABQ2BPM1_9BACL</name>
<reference evidence="3" key="1">
    <citation type="journal article" date="2019" name="Int. J. Syst. Evol. Microbiol.">
        <title>The Global Catalogue of Microorganisms (GCM) 10K type strain sequencing project: providing services to taxonomists for standard genome sequencing and annotation.</title>
        <authorList>
            <consortium name="The Broad Institute Genomics Platform"/>
            <consortium name="The Broad Institute Genome Sequencing Center for Infectious Disease"/>
            <person name="Wu L."/>
            <person name="Ma J."/>
        </authorList>
    </citation>
    <scope>NUCLEOTIDE SEQUENCE [LARGE SCALE GENOMIC DNA]</scope>
    <source>
        <strain evidence="3">CGMCC 1.15043</strain>
    </source>
</reference>
<dbReference type="PANTHER" id="PTHR32097">
    <property type="entry name" value="CAMP-BINDING PROTEIN 1-RELATED"/>
    <property type="match status" value="1"/>
</dbReference>
<dbReference type="Gene3D" id="2.60.60.30">
    <property type="entry name" value="sav2460 like domains"/>
    <property type="match status" value="1"/>
</dbReference>
<dbReference type="Gene3D" id="3.40.50.410">
    <property type="entry name" value="von Willebrand factor, type A domain"/>
    <property type="match status" value="1"/>
</dbReference>
<organism evidence="2 3">
    <name type="scientific">Paenibacillus marchantiophytorum</name>
    <dbReference type="NCBI Taxonomy" id="1619310"/>
    <lineage>
        <taxon>Bacteria</taxon>
        <taxon>Bacillati</taxon>
        <taxon>Bacillota</taxon>
        <taxon>Bacilli</taxon>
        <taxon>Bacillales</taxon>
        <taxon>Paenibacillaceae</taxon>
        <taxon>Paenibacillus</taxon>
    </lineage>
</organism>
<evidence type="ECO:0000259" key="1">
    <source>
        <dbReference type="PROSITE" id="PS50234"/>
    </source>
</evidence>
<dbReference type="EMBL" id="BMHE01000002">
    <property type="protein sequence ID" value="GGI44637.1"/>
    <property type="molecule type" value="Genomic_DNA"/>
</dbReference>
<dbReference type="Pfam" id="PF10138">
    <property type="entry name" value="vWA-TerF-like"/>
    <property type="match status" value="1"/>
</dbReference>
<accession>A0ABQ2BPM1</accession>
<keyword evidence="3" id="KW-1185">Reference proteome</keyword>
<proteinExistence type="predicted"/>